<reference evidence="4" key="1">
    <citation type="journal article" date="2010" name="Nature">
        <title>The Amphimedon queenslandica genome and the evolution of animal complexity.</title>
        <authorList>
            <person name="Srivastava M."/>
            <person name="Simakov O."/>
            <person name="Chapman J."/>
            <person name="Fahey B."/>
            <person name="Gauthier M.E."/>
            <person name="Mitros T."/>
            <person name="Richards G.S."/>
            <person name="Conaco C."/>
            <person name="Dacre M."/>
            <person name="Hellsten U."/>
            <person name="Larroux C."/>
            <person name="Putnam N.H."/>
            <person name="Stanke M."/>
            <person name="Adamska M."/>
            <person name="Darling A."/>
            <person name="Degnan S.M."/>
            <person name="Oakley T.H."/>
            <person name="Plachetzki D.C."/>
            <person name="Zhai Y."/>
            <person name="Adamski M."/>
            <person name="Calcino A."/>
            <person name="Cummins S.F."/>
            <person name="Goodstein D.M."/>
            <person name="Harris C."/>
            <person name="Jackson D.J."/>
            <person name="Leys S.P."/>
            <person name="Shu S."/>
            <person name="Woodcroft B.J."/>
            <person name="Vervoort M."/>
            <person name="Kosik K.S."/>
            <person name="Manning G."/>
            <person name="Degnan B.M."/>
            <person name="Rokhsar D.S."/>
        </authorList>
    </citation>
    <scope>NUCLEOTIDE SEQUENCE [LARGE SCALE GENOMIC DNA]</scope>
</reference>
<dbReference type="PROSITE" id="PS50105">
    <property type="entry name" value="SAM_DOMAIN"/>
    <property type="match status" value="1"/>
</dbReference>
<keyword evidence="4" id="KW-1185">Reference proteome</keyword>
<dbReference type="EnsemblMetazoa" id="Aqu2.1.44666_001">
    <property type="protein sequence ID" value="Aqu2.1.44666_001"/>
    <property type="gene ID" value="Aqu2.1.44666"/>
</dbReference>
<dbReference type="SMART" id="SM00454">
    <property type="entry name" value="SAM"/>
    <property type="match status" value="1"/>
</dbReference>
<dbReference type="KEGG" id="aqu:109585561"/>
<dbReference type="PANTHER" id="PTHR14454">
    <property type="entry name" value="GRB2-ASSOCIATED AND REGULATOR OF MAPK PROTEIN FAMILY MEMBER"/>
    <property type="match status" value="1"/>
</dbReference>
<feature type="domain" description="SAM" evidence="2">
    <location>
        <begin position="453"/>
        <end position="517"/>
    </location>
</feature>
<dbReference type="Pfam" id="PF00536">
    <property type="entry name" value="SAM_1"/>
    <property type="match status" value="1"/>
</dbReference>
<dbReference type="AlphaFoldDB" id="A0A1X7VXN7"/>
<dbReference type="InParanoid" id="A0A1X7VXN7"/>
<accession>A0A1X7VXN7</accession>
<organism evidence="3">
    <name type="scientific">Amphimedon queenslandica</name>
    <name type="common">Sponge</name>
    <dbReference type="NCBI Taxonomy" id="400682"/>
    <lineage>
        <taxon>Eukaryota</taxon>
        <taxon>Metazoa</taxon>
        <taxon>Porifera</taxon>
        <taxon>Demospongiae</taxon>
        <taxon>Heteroscleromorpha</taxon>
        <taxon>Haplosclerida</taxon>
        <taxon>Niphatidae</taxon>
        <taxon>Amphimedon</taxon>
    </lineage>
</organism>
<dbReference type="SUPFAM" id="SSF47769">
    <property type="entry name" value="SAM/Pointed domain"/>
    <property type="match status" value="1"/>
</dbReference>
<evidence type="ECO:0000256" key="1">
    <source>
        <dbReference type="SAM" id="MobiDB-lite"/>
    </source>
</evidence>
<dbReference type="EnsemblMetazoa" id="XM_020001702.1">
    <property type="protein sequence ID" value="XP_019857261.1"/>
    <property type="gene ID" value="LOC109585561"/>
</dbReference>
<evidence type="ECO:0000259" key="2">
    <source>
        <dbReference type="PROSITE" id="PS50105"/>
    </source>
</evidence>
<dbReference type="InterPro" id="IPR013761">
    <property type="entry name" value="SAM/pointed_sf"/>
</dbReference>
<protein>
    <recommendedName>
        <fullName evidence="2">SAM domain-containing protein</fullName>
    </recommendedName>
</protein>
<proteinExistence type="predicted"/>
<dbReference type="Proteomes" id="UP000007879">
    <property type="component" value="Unassembled WGS sequence"/>
</dbReference>
<name>A0A1X7VXN7_AMPQE</name>
<dbReference type="PANTHER" id="PTHR14454:SF11">
    <property type="entry name" value="SERRANO, ISOFORM F"/>
    <property type="match status" value="1"/>
</dbReference>
<reference evidence="3" key="2">
    <citation type="submission" date="2017-05" db="UniProtKB">
        <authorList>
            <consortium name="EnsemblMetazoa"/>
        </authorList>
    </citation>
    <scope>IDENTIFICATION</scope>
</reference>
<evidence type="ECO:0000313" key="4">
    <source>
        <dbReference type="Proteomes" id="UP000007879"/>
    </source>
</evidence>
<sequence>MGNQTSSLNSDVYVSLDSSSRTSSPLNIKDFLIRYRKYLPLVVSTYGIKKKVRSKASFGEGHSLCVHFQKESDVVLAVSKEGAKYFVPVRSTFMCSPIYDNPRKKGTVFEGVQELLQHSPLPQIVYTTQGYLSPSGEETSSVEEGQILAIKGTEILNGQNTLWCIDIHSYEQKNLEMSCTASFSTDTSLLRLVLASVIDHLTLPIDVVFSAPDSHGSSCVGFPESLICTLTNKFETQSIITSPYSANPSSNPPKNVVEILSDAPIQVCVLSLSKDEERVLKEMTRNLLTTFSPNLVAEVVGHITTPIDTKIQTALFQCLEQDYYWSKEFVSKELVATLTTPSHNQAQVPSRNKILPTNFYEKEEEEDAEISEDTYEEVGTFNQQVIQAALPSTIPSLPILPTPKHNLSPSMMQRHSIDTASLASQLRKQDSNKTDNEISNDTRERNKEILDNYSVTEVLKLLEDMNLGQYKKKFEEEQITGSLLLEIDDDILQNELGVTSKLHRLKITRIIEGRQTLFK</sequence>
<dbReference type="InterPro" id="IPR052281">
    <property type="entry name" value="GAREM"/>
</dbReference>
<gene>
    <name evidence="3" type="primary">109585561</name>
</gene>
<feature type="region of interest" description="Disordered" evidence="1">
    <location>
        <begin position="423"/>
        <end position="442"/>
    </location>
</feature>
<dbReference type="InterPro" id="IPR001660">
    <property type="entry name" value="SAM"/>
</dbReference>
<dbReference type="CDD" id="cd09487">
    <property type="entry name" value="SAM_superfamily"/>
    <property type="match status" value="1"/>
</dbReference>
<dbReference type="OrthoDB" id="202764at2759"/>
<evidence type="ECO:0000313" key="3">
    <source>
        <dbReference type="EnsemblMetazoa" id="Aqu2.1.44666_001"/>
    </source>
</evidence>
<dbReference type="Gene3D" id="1.10.150.50">
    <property type="entry name" value="Transcription Factor, Ets-1"/>
    <property type="match status" value="1"/>
</dbReference>
<feature type="compositionally biased region" description="Basic and acidic residues" evidence="1">
    <location>
        <begin position="427"/>
        <end position="442"/>
    </location>
</feature>